<dbReference type="GO" id="GO:0006308">
    <property type="term" value="P:DNA catabolic process"/>
    <property type="evidence" value="ECO:0007669"/>
    <property type="project" value="UniProtKB-UniRule"/>
</dbReference>
<accession>A0AB74TKT6</accession>
<dbReference type="PANTHER" id="PTHR34137:SF1">
    <property type="entry name" value="EXODEOXYRIBONUCLEASE 7 SMALL SUBUNIT"/>
    <property type="match status" value="1"/>
</dbReference>
<dbReference type="GO" id="GO:0009318">
    <property type="term" value="C:exodeoxyribonuclease VII complex"/>
    <property type="evidence" value="ECO:0007669"/>
    <property type="project" value="UniProtKB-UniRule"/>
</dbReference>
<evidence type="ECO:0000256" key="2">
    <source>
        <dbReference type="ARBA" id="ARBA00022490"/>
    </source>
</evidence>
<comment type="subcellular location">
    <subcellularLocation>
        <location evidence="6">Cytoplasm</location>
    </subcellularLocation>
</comment>
<comment type="similarity">
    <text evidence="1 6">Belongs to the XseB family.</text>
</comment>
<dbReference type="Gene3D" id="1.10.287.1040">
    <property type="entry name" value="Exonuclease VII, small subunit"/>
    <property type="match status" value="1"/>
</dbReference>
<evidence type="ECO:0000313" key="8">
    <source>
        <dbReference type="EMBL" id="XBC46966.1"/>
    </source>
</evidence>
<dbReference type="AlphaFoldDB" id="A0AB74TKT6"/>
<dbReference type="HAMAP" id="MF_00337">
    <property type="entry name" value="Exonuc_7_S"/>
    <property type="match status" value="1"/>
</dbReference>
<dbReference type="SUPFAM" id="SSF116842">
    <property type="entry name" value="XseB-like"/>
    <property type="match status" value="1"/>
</dbReference>
<dbReference type="NCBIfam" id="NF002138">
    <property type="entry name" value="PRK00977.1-2"/>
    <property type="match status" value="1"/>
</dbReference>
<dbReference type="Pfam" id="PF02609">
    <property type="entry name" value="Exonuc_VII_S"/>
    <property type="match status" value="1"/>
</dbReference>
<evidence type="ECO:0000256" key="3">
    <source>
        <dbReference type="ARBA" id="ARBA00022722"/>
    </source>
</evidence>
<dbReference type="PIRSF" id="PIRSF006488">
    <property type="entry name" value="Exonuc_VII_S"/>
    <property type="match status" value="1"/>
</dbReference>
<evidence type="ECO:0000313" key="7">
    <source>
        <dbReference type="EMBL" id="XBC46072.1"/>
    </source>
</evidence>
<dbReference type="EC" id="3.1.11.6" evidence="6"/>
<comment type="subunit">
    <text evidence="6">Heterooligomer composed of large and small subunits.</text>
</comment>
<dbReference type="NCBIfam" id="TIGR01280">
    <property type="entry name" value="xseB"/>
    <property type="match status" value="1"/>
</dbReference>
<gene>
    <name evidence="6" type="primary">xseB</name>
    <name evidence="9" type="ORF">VUQ07_00205</name>
    <name evidence="7" type="ORF">VUQ08_00210</name>
    <name evidence="8" type="ORF">VUQ09_05095</name>
</gene>
<dbReference type="InterPro" id="IPR037004">
    <property type="entry name" value="Exonuc_VII_ssu_sf"/>
</dbReference>
<dbReference type="RefSeq" id="WP_347297171.1">
    <property type="nucleotide sequence ID" value="NZ_CP142433.1"/>
</dbReference>
<dbReference type="EMBL" id="CP142436">
    <property type="protein sequence ID" value="XBC51534.1"/>
    <property type="molecule type" value="Genomic_DNA"/>
</dbReference>
<dbReference type="PANTHER" id="PTHR34137">
    <property type="entry name" value="EXODEOXYRIBONUCLEASE 7 SMALL SUBUNIT"/>
    <property type="match status" value="1"/>
</dbReference>
<evidence type="ECO:0000256" key="4">
    <source>
        <dbReference type="ARBA" id="ARBA00022801"/>
    </source>
</evidence>
<keyword evidence="2 6" id="KW-0963">Cytoplasm</keyword>
<evidence type="ECO:0000256" key="5">
    <source>
        <dbReference type="ARBA" id="ARBA00022839"/>
    </source>
</evidence>
<comment type="catalytic activity">
    <reaction evidence="6">
        <text>Exonucleolytic cleavage in either 5'- to 3'- or 3'- to 5'-direction to yield nucleoside 5'-phosphates.</text>
        <dbReference type="EC" id="3.1.11.6"/>
    </reaction>
</comment>
<dbReference type="GO" id="GO:0005829">
    <property type="term" value="C:cytosol"/>
    <property type="evidence" value="ECO:0007669"/>
    <property type="project" value="TreeGrafter"/>
</dbReference>
<protein>
    <recommendedName>
        <fullName evidence="6">Exodeoxyribonuclease 7 small subunit</fullName>
        <ecNumber evidence="6">3.1.11.6</ecNumber>
    </recommendedName>
    <alternativeName>
        <fullName evidence="6">Exodeoxyribonuclease VII small subunit</fullName>
        <shortName evidence="6">Exonuclease VII small subunit</shortName>
    </alternativeName>
</protein>
<dbReference type="EMBL" id="CP142434">
    <property type="protein sequence ID" value="XBC46966.1"/>
    <property type="molecule type" value="Genomic_DNA"/>
</dbReference>
<sequence>MTEKEKTFDQSLQELEAIVEKLEQGDVPLEEALEQFQQGIQLSQRLKTQLNDADELLKKIVDADGQEVPFNLE</sequence>
<dbReference type="GO" id="GO:0008855">
    <property type="term" value="F:exodeoxyribonuclease VII activity"/>
    <property type="evidence" value="ECO:0007669"/>
    <property type="project" value="UniProtKB-UniRule"/>
</dbReference>
<dbReference type="InterPro" id="IPR003761">
    <property type="entry name" value="Exonuc_VII_S"/>
</dbReference>
<evidence type="ECO:0000313" key="9">
    <source>
        <dbReference type="EMBL" id="XBC51534.1"/>
    </source>
</evidence>
<comment type="function">
    <text evidence="6">Bidirectionally degrades single-stranded DNA into large acid-insoluble oligonucleotides, which are then degraded further into small acid-soluble oligonucleotides.</text>
</comment>
<organism evidence="8">
    <name type="scientific">Dolosigranulum savutiense</name>
    <dbReference type="NCBI Taxonomy" id="3110288"/>
    <lineage>
        <taxon>Bacteria</taxon>
        <taxon>Bacillati</taxon>
        <taxon>Bacillota</taxon>
        <taxon>Bacilli</taxon>
        <taxon>Lactobacillales</taxon>
        <taxon>Carnobacteriaceae</taxon>
        <taxon>Dolosigranulum</taxon>
    </lineage>
</organism>
<evidence type="ECO:0000256" key="1">
    <source>
        <dbReference type="ARBA" id="ARBA00009998"/>
    </source>
</evidence>
<keyword evidence="4 6" id="KW-0378">Hydrolase</keyword>
<name>A0AB74TKT6_9LACT</name>
<dbReference type="EMBL" id="CP142433">
    <property type="protein sequence ID" value="XBC46072.1"/>
    <property type="molecule type" value="Genomic_DNA"/>
</dbReference>
<reference evidence="8" key="1">
    <citation type="submission" date="2023-12" db="EMBL/GenBank/DDBJ databases">
        <title>Dolosigranulum savutii sp. nov. isolated from human upper respiratory samples collected in Botswana.</title>
        <authorList>
            <person name="Kelly M.S."/>
        </authorList>
    </citation>
    <scope>NUCLEOTIDE SEQUENCE</scope>
    <source>
        <strain evidence="9">MSK211</strain>
        <strain evidence="8">MSK312</strain>
        <strain evidence="7">MSK433</strain>
    </source>
</reference>
<keyword evidence="5 6" id="KW-0269">Exonuclease</keyword>
<evidence type="ECO:0000256" key="6">
    <source>
        <dbReference type="HAMAP-Rule" id="MF_00337"/>
    </source>
</evidence>
<keyword evidence="3 6" id="KW-0540">Nuclease</keyword>
<proteinExistence type="inferred from homology"/>